<organism evidence="1">
    <name type="scientific">Anisakis simplex</name>
    <name type="common">Herring worm</name>
    <dbReference type="NCBI Taxonomy" id="6269"/>
    <lineage>
        <taxon>Eukaryota</taxon>
        <taxon>Metazoa</taxon>
        <taxon>Ecdysozoa</taxon>
        <taxon>Nematoda</taxon>
        <taxon>Chromadorea</taxon>
        <taxon>Rhabditida</taxon>
        <taxon>Spirurina</taxon>
        <taxon>Ascaridomorpha</taxon>
        <taxon>Ascaridoidea</taxon>
        <taxon>Anisakidae</taxon>
        <taxon>Anisakis</taxon>
        <taxon>Anisakis simplex complex</taxon>
    </lineage>
</organism>
<sequence length="152" mass="17295">LKRLRCGAVLSDVLSKLKVKWDCFNDLNINNNTKPACYWYNNLRFDALSAICRLLRHDITINALMIALNCESNVLGKLSEIGYGANVAFELHLINNQPYVKILYAKNYASERRAITRLVRGCTETDEYCPLSKFISAQKAFVPTDIQKECSI</sequence>
<protein>
    <submittedName>
        <fullName evidence="1">Fatty acyl-CoA reductase</fullName>
    </submittedName>
</protein>
<dbReference type="SUPFAM" id="SSF53254">
    <property type="entry name" value="Phosphoglycerate mutase-like"/>
    <property type="match status" value="1"/>
</dbReference>
<reference evidence="1" key="1">
    <citation type="submission" date="2017-02" db="UniProtKB">
        <authorList>
            <consortium name="WormBaseParasite"/>
        </authorList>
    </citation>
    <scope>IDENTIFICATION</scope>
</reference>
<evidence type="ECO:0000313" key="1">
    <source>
        <dbReference type="WBParaSite" id="ASIM_0000309701-mRNA-1"/>
    </source>
</evidence>
<dbReference type="GO" id="GO:0016791">
    <property type="term" value="F:phosphatase activity"/>
    <property type="evidence" value="ECO:0007669"/>
    <property type="project" value="UniProtKB-ARBA"/>
</dbReference>
<accession>A0A0M3J6B1</accession>
<proteinExistence type="predicted"/>
<name>A0A0M3J6B1_ANISI</name>
<dbReference type="WBParaSite" id="ASIM_0000309701-mRNA-1">
    <property type="protein sequence ID" value="ASIM_0000309701-mRNA-1"/>
    <property type="gene ID" value="ASIM_0000309701"/>
</dbReference>
<dbReference type="AlphaFoldDB" id="A0A0M3J6B1"/>
<dbReference type="InterPro" id="IPR029033">
    <property type="entry name" value="His_PPase_superfam"/>
</dbReference>
<dbReference type="Gene3D" id="3.40.50.1240">
    <property type="entry name" value="Phosphoglycerate mutase-like"/>
    <property type="match status" value="1"/>
</dbReference>